<organism evidence="2 3">
    <name type="scientific">Coemansia guatemalensis</name>
    <dbReference type="NCBI Taxonomy" id="2761395"/>
    <lineage>
        <taxon>Eukaryota</taxon>
        <taxon>Fungi</taxon>
        <taxon>Fungi incertae sedis</taxon>
        <taxon>Zoopagomycota</taxon>
        <taxon>Kickxellomycotina</taxon>
        <taxon>Kickxellomycetes</taxon>
        <taxon>Kickxellales</taxon>
        <taxon>Kickxellaceae</taxon>
        <taxon>Coemansia</taxon>
    </lineage>
</organism>
<dbReference type="AlphaFoldDB" id="A0A9W8HTD0"/>
<feature type="compositionally biased region" description="Polar residues" evidence="1">
    <location>
        <begin position="15"/>
        <end position="40"/>
    </location>
</feature>
<dbReference type="PANTHER" id="PTHR15615:SF36">
    <property type="entry name" value="PHO85 CYCLIN-5"/>
    <property type="match status" value="1"/>
</dbReference>
<gene>
    <name evidence="2" type="primary">PCL5</name>
    <name evidence="2" type="ORF">H4R20_006639</name>
</gene>
<protein>
    <submittedName>
        <fullName evidence="2">PHO85 cyclin-5</fullName>
    </submittedName>
</protein>
<dbReference type="GO" id="GO:0019901">
    <property type="term" value="F:protein kinase binding"/>
    <property type="evidence" value="ECO:0007669"/>
    <property type="project" value="InterPro"/>
</dbReference>
<name>A0A9W8HTD0_9FUNG</name>
<dbReference type="InterPro" id="IPR036915">
    <property type="entry name" value="Cyclin-like_sf"/>
</dbReference>
<keyword evidence="3" id="KW-1185">Reference proteome</keyword>
<dbReference type="GO" id="GO:0000307">
    <property type="term" value="C:cyclin-dependent protein kinase holoenzyme complex"/>
    <property type="evidence" value="ECO:0007669"/>
    <property type="project" value="TreeGrafter"/>
</dbReference>
<dbReference type="CDD" id="cd20557">
    <property type="entry name" value="CYCLIN_ScPCL1-like"/>
    <property type="match status" value="1"/>
</dbReference>
<dbReference type="SUPFAM" id="SSF47954">
    <property type="entry name" value="Cyclin-like"/>
    <property type="match status" value="1"/>
</dbReference>
<dbReference type="Proteomes" id="UP001140094">
    <property type="component" value="Unassembled WGS sequence"/>
</dbReference>
<feature type="region of interest" description="Disordered" evidence="1">
    <location>
        <begin position="92"/>
        <end position="137"/>
    </location>
</feature>
<dbReference type="GO" id="GO:0016538">
    <property type="term" value="F:cyclin-dependent protein serine/threonine kinase regulator activity"/>
    <property type="evidence" value="ECO:0007669"/>
    <property type="project" value="TreeGrafter"/>
</dbReference>
<reference evidence="2" key="1">
    <citation type="submission" date="2022-07" db="EMBL/GenBank/DDBJ databases">
        <title>Phylogenomic reconstructions and comparative analyses of Kickxellomycotina fungi.</title>
        <authorList>
            <person name="Reynolds N.K."/>
            <person name="Stajich J.E."/>
            <person name="Barry K."/>
            <person name="Grigoriev I.V."/>
            <person name="Crous P."/>
            <person name="Smith M.E."/>
        </authorList>
    </citation>
    <scope>NUCLEOTIDE SEQUENCE</scope>
    <source>
        <strain evidence="2">NRRL 1565</strain>
    </source>
</reference>
<comment type="caution">
    <text evidence="2">The sequence shown here is derived from an EMBL/GenBank/DDBJ whole genome shotgun (WGS) entry which is preliminary data.</text>
</comment>
<proteinExistence type="predicted"/>
<dbReference type="OrthoDB" id="286814at2759"/>
<dbReference type="EMBL" id="JANBUO010003021">
    <property type="protein sequence ID" value="KAJ2793116.1"/>
    <property type="molecule type" value="Genomic_DNA"/>
</dbReference>
<dbReference type="Gene3D" id="1.10.472.10">
    <property type="entry name" value="Cyclin-like"/>
    <property type="match status" value="1"/>
</dbReference>
<feature type="compositionally biased region" description="Low complexity" evidence="1">
    <location>
        <begin position="97"/>
        <end position="134"/>
    </location>
</feature>
<accession>A0A9W8HTD0</accession>
<dbReference type="Pfam" id="PF08613">
    <property type="entry name" value="Cyclin"/>
    <property type="match status" value="1"/>
</dbReference>
<feature type="non-terminal residue" evidence="2">
    <location>
        <position position="261"/>
    </location>
</feature>
<evidence type="ECO:0000313" key="3">
    <source>
        <dbReference type="Proteomes" id="UP001140094"/>
    </source>
</evidence>
<sequence length="261" mass="27859">MVVPVTSAPGVAVPSSGSTTFTSPLGSSPLTPDSAQQVNQAYPAKQTMLGNGMITPLTPEKTRRALAGTAYSLPNSYRSFVTAAKPAAEKTVSGCDAQQQQQQQAAAGQLQSGPEAKPAPASSNSNNSTSTKASGKSDVTKCGRRMFVAALLCASKFISDYPYSWVTWNKITRLPLSQISDMERAFLQMIDYRLYVDGNTYEKFHRLLARSGMRNGRLMVCDSGAAASLPASAPLPPSLSRAAMATDDHKQQLMKVRPNYA</sequence>
<dbReference type="GO" id="GO:0005634">
    <property type="term" value="C:nucleus"/>
    <property type="evidence" value="ECO:0007669"/>
    <property type="project" value="TreeGrafter"/>
</dbReference>
<feature type="region of interest" description="Disordered" evidence="1">
    <location>
        <begin position="1"/>
        <end position="45"/>
    </location>
</feature>
<dbReference type="InterPro" id="IPR013922">
    <property type="entry name" value="Cyclin_PHO80-like"/>
</dbReference>
<dbReference type="PANTHER" id="PTHR15615">
    <property type="match status" value="1"/>
</dbReference>
<evidence type="ECO:0000256" key="1">
    <source>
        <dbReference type="SAM" id="MobiDB-lite"/>
    </source>
</evidence>
<evidence type="ECO:0000313" key="2">
    <source>
        <dbReference type="EMBL" id="KAJ2793116.1"/>
    </source>
</evidence>